<dbReference type="GeneID" id="64695846"/>
<accession>A0A9P7F912</accession>
<sequence length="215" mass="24467">MSLSGLVSDIPLTSNTCLQHGATHIISPVKQMQRHTYHNVLPKTADEVLLLSSLREAEAANATLKRCMLELQAANVLNEMYCNVLRGQLANQEEKKQKGKAKRKLFYERVVEFEREQKKAAADKQTRKADRERRAEELATWKRLEDQRKSQNKWQEEKARAKAEGRRFSEKKPALGKLQGGIPRPKLNICEDDDGESASGEEFDLNDVSDDSSEE</sequence>
<feature type="compositionally biased region" description="Acidic residues" evidence="1">
    <location>
        <begin position="190"/>
        <end position="215"/>
    </location>
</feature>
<dbReference type="AlphaFoldDB" id="A0A9P7F912"/>
<evidence type="ECO:0000313" key="3">
    <source>
        <dbReference type="Proteomes" id="UP000823399"/>
    </source>
</evidence>
<feature type="region of interest" description="Disordered" evidence="1">
    <location>
        <begin position="144"/>
        <end position="215"/>
    </location>
</feature>
<dbReference type="OrthoDB" id="3269232at2759"/>
<name>A0A9P7F912_9AGAM</name>
<organism evidence="2 3">
    <name type="scientific">Suillus discolor</name>
    <dbReference type="NCBI Taxonomy" id="1912936"/>
    <lineage>
        <taxon>Eukaryota</taxon>
        <taxon>Fungi</taxon>
        <taxon>Dikarya</taxon>
        <taxon>Basidiomycota</taxon>
        <taxon>Agaricomycotina</taxon>
        <taxon>Agaricomycetes</taxon>
        <taxon>Agaricomycetidae</taxon>
        <taxon>Boletales</taxon>
        <taxon>Suillineae</taxon>
        <taxon>Suillaceae</taxon>
        <taxon>Suillus</taxon>
    </lineage>
</organism>
<comment type="caution">
    <text evidence="2">The sequence shown here is derived from an EMBL/GenBank/DDBJ whole genome shotgun (WGS) entry which is preliminary data.</text>
</comment>
<gene>
    <name evidence="2" type="ORF">F5147DRAFT_652027</name>
</gene>
<dbReference type="RefSeq" id="XP_041293701.1">
    <property type="nucleotide sequence ID" value="XM_041433587.1"/>
</dbReference>
<dbReference type="EMBL" id="JABBWM010000022">
    <property type="protein sequence ID" value="KAG2109833.1"/>
    <property type="molecule type" value="Genomic_DNA"/>
</dbReference>
<protein>
    <submittedName>
        <fullName evidence="2">Uncharacterized protein</fullName>
    </submittedName>
</protein>
<evidence type="ECO:0000256" key="1">
    <source>
        <dbReference type="SAM" id="MobiDB-lite"/>
    </source>
</evidence>
<feature type="compositionally biased region" description="Basic and acidic residues" evidence="1">
    <location>
        <begin position="144"/>
        <end position="173"/>
    </location>
</feature>
<evidence type="ECO:0000313" key="2">
    <source>
        <dbReference type="EMBL" id="KAG2109833.1"/>
    </source>
</evidence>
<keyword evidence="3" id="KW-1185">Reference proteome</keyword>
<dbReference type="Proteomes" id="UP000823399">
    <property type="component" value="Unassembled WGS sequence"/>
</dbReference>
<reference evidence="2" key="1">
    <citation type="journal article" date="2020" name="New Phytol.">
        <title>Comparative genomics reveals dynamic genome evolution in host specialist ectomycorrhizal fungi.</title>
        <authorList>
            <person name="Lofgren L.A."/>
            <person name="Nguyen N.H."/>
            <person name="Vilgalys R."/>
            <person name="Ruytinx J."/>
            <person name="Liao H.L."/>
            <person name="Branco S."/>
            <person name="Kuo A."/>
            <person name="LaButti K."/>
            <person name="Lipzen A."/>
            <person name="Andreopoulos W."/>
            <person name="Pangilinan J."/>
            <person name="Riley R."/>
            <person name="Hundley H."/>
            <person name="Na H."/>
            <person name="Barry K."/>
            <person name="Grigoriev I.V."/>
            <person name="Stajich J.E."/>
            <person name="Kennedy P.G."/>
        </authorList>
    </citation>
    <scope>NUCLEOTIDE SEQUENCE</scope>
    <source>
        <strain evidence="2">FC423</strain>
    </source>
</reference>
<proteinExistence type="predicted"/>